<dbReference type="SUPFAM" id="SSF81321">
    <property type="entry name" value="Family A G protein-coupled receptor-like"/>
    <property type="match status" value="1"/>
</dbReference>
<dbReference type="EMBL" id="JAACNH010023271">
    <property type="protein sequence ID" value="KAG8428874.1"/>
    <property type="molecule type" value="Genomic_DNA"/>
</dbReference>
<dbReference type="PANTHER" id="PTHR24242:SF253">
    <property type="entry name" value="OLFACTORY RECEPTOR-RELATED"/>
    <property type="match status" value="1"/>
</dbReference>
<dbReference type="Gene3D" id="1.20.1070.10">
    <property type="entry name" value="Rhodopsin 7-helix transmembrane proteins"/>
    <property type="match status" value="1"/>
</dbReference>
<feature type="transmembrane region" description="Helical" evidence="14">
    <location>
        <begin position="199"/>
        <end position="225"/>
    </location>
</feature>
<dbReference type="GO" id="GO:0004930">
    <property type="term" value="F:G protein-coupled receptor activity"/>
    <property type="evidence" value="ECO:0007669"/>
    <property type="project" value="UniProtKB-KW"/>
</dbReference>
<keyword evidence="8 14" id="KW-0472">Membrane</keyword>
<keyword evidence="18" id="KW-1185">Reference proteome</keyword>
<dbReference type="GO" id="GO:0005886">
    <property type="term" value="C:plasma membrane"/>
    <property type="evidence" value="ECO:0007669"/>
    <property type="project" value="UniProtKB-SubCell"/>
</dbReference>
<sequence length="311" mass="35630">MIVKNQTIVTEFFLLGFQNLGPFKFILFAVFLVNFLLIWFVNFLIIVLVRTSHQLHTPMYYFLSHLSVNDLLVSGDIVPKVLHITLAEGATISFSTCIFQFFIFSVSETAETFLLTAMAYDRYLAICKPLHYISIMNHRLQFHLVFWSWGLGFIVTLNIAAQICRFQFCDFIIDHLFCDSVPLLSLSCSDTYLLKHENLFLAAVLTIVMFLFIFVTYVKIFVATLRNSTNTGRQKTFSTCISHLIVVSSFYGTLITVYGVPSSSHSSNLSKGLSLLYILATPLLNPITYSLRSQDIKKTFWKMTGIKEREY</sequence>
<keyword evidence="3 14" id="KW-0716">Sensory transduction</keyword>
<dbReference type="EMBL" id="JAACNH010000057">
    <property type="protein sequence ID" value="KAG8431856.1"/>
    <property type="molecule type" value="Genomic_DNA"/>
</dbReference>
<evidence type="ECO:0000256" key="9">
    <source>
        <dbReference type="ARBA" id="ARBA00023157"/>
    </source>
</evidence>
<dbReference type="PANTHER" id="PTHR24242">
    <property type="entry name" value="G-PROTEIN COUPLED RECEPTOR"/>
    <property type="match status" value="1"/>
</dbReference>
<protein>
    <recommendedName>
        <fullName evidence="14">Olfactory receptor</fullName>
    </recommendedName>
</protein>
<gene>
    <name evidence="16" type="ORF">GDO86_019048</name>
    <name evidence="17" type="ORF">GDO86_019707</name>
</gene>
<evidence type="ECO:0000256" key="1">
    <source>
        <dbReference type="ARBA" id="ARBA00004651"/>
    </source>
</evidence>
<evidence type="ECO:0000256" key="10">
    <source>
        <dbReference type="ARBA" id="ARBA00023170"/>
    </source>
</evidence>
<dbReference type="PROSITE" id="PS00237">
    <property type="entry name" value="G_PROTEIN_RECEP_F1_1"/>
    <property type="match status" value="1"/>
</dbReference>
<dbReference type="OrthoDB" id="5967130at2759"/>
<evidence type="ECO:0000256" key="3">
    <source>
        <dbReference type="ARBA" id="ARBA00022606"/>
    </source>
</evidence>
<keyword evidence="6 14" id="KW-1133">Transmembrane helix</keyword>
<dbReference type="Pfam" id="PF13853">
    <property type="entry name" value="7tm_4"/>
    <property type="match status" value="1"/>
</dbReference>
<dbReference type="PRINTS" id="PR00245">
    <property type="entry name" value="OLFACTORYR"/>
</dbReference>
<keyword evidence="2 14" id="KW-1003">Cell membrane</keyword>
<evidence type="ECO:0000313" key="17">
    <source>
        <dbReference type="EMBL" id="KAG8431856.1"/>
    </source>
</evidence>
<dbReference type="FunFam" id="1.20.1070.10:FF:000010">
    <property type="entry name" value="Olfactory receptor"/>
    <property type="match status" value="1"/>
</dbReference>
<evidence type="ECO:0000259" key="15">
    <source>
        <dbReference type="PROSITE" id="PS50262"/>
    </source>
</evidence>
<keyword evidence="9" id="KW-1015">Disulfide bond</keyword>
<keyword evidence="11" id="KW-0325">Glycoprotein</keyword>
<keyword evidence="10 13" id="KW-0675">Receptor</keyword>
<keyword evidence="7 13" id="KW-0297">G-protein coupled receptor</keyword>
<evidence type="ECO:0000256" key="4">
    <source>
        <dbReference type="ARBA" id="ARBA00022692"/>
    </source>
</evidence>
<evidence type="ECO:0000256" key="7">
    <source>
        <dbReference type="ARBA" id="ARBA00023040"/>
    </source>
</evidence>
<evidence type="ECO:0000256" key="8">
    <source>
        <dbReference type="ARBA" id="ARBA00023136"/>
    </source>
</evidence>
<accession>A0A8T2ICD3</accession>
<feature type="domain" description="G-protein coupled receptors family 1 profile" evidence="15">
    <location>
        <begin position="41"/>
        <end position="289"/>
    </location>
</feature>
<keyword evidence="4 13" id="KW-0812">Transmembrane</keyword>
<dbReference type="PRINTS" id="PR00237">
    <property type="entry name" value="GPCRRHODOPSN"/>
</dbReference>
<evidence type="ECO:0000256" key="11">
    <source>
        <dbReference type="ARBA" id="ARBA00023180"/>
    </source>
</evidence>
<keyword evidence="12 13" id="KW-0807">Transducer</keyword>
<dbReference type="PROSITE" id="PS50262">
    <property type="entry name" value="G_PROTEIN_RECEP_F1_2"/>
    <property type="match status" value="1"/>
</dbReference>
<dbReference type="InterPro" id="IPR000725">
    <property type="entry name" value="Olfact_rcpt"/>
</dbReference>
<evidence type="ECO:0000313" key="16">
    <source>
        <dbReference type="EMBL" id="KAG8428874.1"/>
    </source>
</evidence>
<feature type="transmembrane region" description="Helical" evidence="14">
    <location>
        <begin position="237"/>
        <end position="260"/>
    </location>
</feature>
<feature type="transmembrane region" description="Helical" evidence="14">
    <location>
        <begin position="272"/>
        <end position="291"/>
    </location>
</feature>
<feature type="transmembrane region" description="Helical" evidence="14">
    <location>
        <begin position="25"/>
        <end position="49"/>
    </location>
</feature>
<evidence type="ECO:0000256" key="5">
    <source>
        <dbReference type="ARBA" id="ARBA00022725"/>
    </source>
</evidence>
<evidence type="ECO:0000313" key="18">
    <source>
        <dbReference type="Proteomes" id="UP000812440"/>
    </source>
</evidence>
<dbReference type="AlphaFoldDB" id="A0A8T2ICD3"/>
<evidence type="ECO:0000256" key="14">
    <source>
        <dbReference type="RuleBase" id="RU363047"/>
    </source>
</evidence>
<dbReference type="Proteomes" id="UP000812440">
    <property type="component" value="Unassembled WGS sequence"/>
</dbReference>
<keyword evidence="5 14" id="KW-0552">Olfaction</keyword>
<evidence type="ECO:0000256" key="2">
    <source>
        <dbReference type="ARBA" id="ARBA00022475"/>
    </source>
</evidence>
<dbReference type="InterPro" id="IPR000276">
    <property type="entry name" value="GPCR_Rhodpsn"/>
</dbReference>
<proteinExistence type="inferred from homology"/>
<feature type="transmembrane region" description="Helical" evidence="14">
    <location>
        <begin position="144"/>
        <end position="163"/>
    </location>
</feature>
<comment type="similarity">
    <text evidence="13">Belongs to the G-protein coupled receptor 1 family.</text>
</comment>
<comment type="caution">
    <text evidence="16">The sequence shown here is derived from an EMBL/GenBank/DDBJ whole genome shotgun (WGS) entry which is preliminary data.</text>
</comment>
<dbReference type="GO" id="GO:0004984">
    <property type="term" value="F:olfactory receptor activity"/>
    <property type="evidence" value="ECO:0007669"/>
    <property type="project" value="InterPro"/>
</dbReference>
<reference evidence="16" key="1">
    <citation type="thesis" date="2020" institute="ProQuest LLC" country="789 East Eisenhower Parkway, Ann Arbor, MI, USA">
        <title>Comparative Genomics and Chromosome Evolution.</title>
        <authorList>
            <person name="Mudd A.B."/>
        </authorList>
    </citation>
    <scope>NUCLEOTIDE SEQUENCE</scope>
    <source>
        <strain evidence="16">Female2</strain>
        <tissue evidence="16">Blood</tissue>
    </source>
</reference>
<evidence type="ECO:0000256" key="13">
    <source>
        <dbReference type="RuleBase" id="RU000688"/>
    </source>
</evidence>
<organism evidence="16 18">
    <name type="scientific">Hymenochirus boettgeri</name>
    <name type="common">Congo dwarf clawed frog</name>
    <dbReference type="NCBI Taxonomy" id="247094"/>
    <lineage>
        <taxon>Eukaryota</taxon>
        <taxon>Metazoa</taxon>
        <taxon>Chordata</taxon>
        <taxon>Craniata</taxon>
        <taxon>Vertebrata</taxon>
        <taxon>Euteleostomi</taxon>
        <taxon>Amphibia</taxon>
        <taxon>Batrachia</taxon>
        <taxon>Anura</taxon>
        <taxon>Pipoidea</taxon>
        <taxon>Pipidae</taxon>
        <taxon>Pipinae</taxon>
        <taxon>Hymenochirus</taxon>
    </lineage>
</organism>
<evidence type="ECO:0000256" key="12">
    <source>
        <dbReference type="ARBA" id="ARBA00023224"/>
    </source>
</evidence>
<dbReference type="InterPro" id="IPR017452">
    <property type="entry name" value="GPCR_Rhodpsn_7TM"/>
</dbReference>
<dbReference type="InterPro" id="IPR050939">
    <property type="entry name" value="Olfactory_GPCR1"/>
</dbReference>
<name>A0A8T2ICD3_9PIPI</name>
<comment type="subcellular location">
    <subcellularLocation>
        <location evidence="1 14">Cell membrane</location>
        <topology evidence="1 14">Multi-pass membrane protein</topology>
    </subcellularLocation>
</comment>
<evidence type="ECO:0000256" key="6">
    <source>
        <dbReference type="ARBA" id="ARBA00022989"/>
    </source>
</evidence>